<name>A0A182XTD8_ANOQN</name>
<sequence>RSLRTRSNAVVSNSVWRCPPRRQCSGRGNRIRPKPRPICRQPTGGSVDAARVEKKITENSPISVCSVRE</sequence>
<organism evidence="2 3">
    <name type="scientific">Anopheles quadriannulatus</name>
    <name type="common">Mosquito</name>
    <dbReference type="NCBI Taxonomy" id="34691"/>
    <lineage>
        <taxon>Eukaryota</taxon>
        <taxon>Metazoa</taxon>
        <taxon>Ecdysozoa</taxon>
        <taxon>Arthropoda</taxon>
        <taxon>Hexapoda</taxon>
        <taxon>Insecta</taxon>
        <taxon>Pterygota</taxon>
        <taxon>Neoptera</taxon>
        <taxon>Endopterygota</taxon>
        <taxon>Diptera</taxon>
        <taxon>Nematocera</taxon>
        <taxon>Culicoidea</taxon>
        <taxon>Culicidae</taxon>
        <taxon>Anophelinae</taxon>
        <taxon>Anopheles</taxon>
    </lineage>
</organism>
<dbReference type="VEuPathDB" id="VectorBase:AQUA015080"/>
<feature type="region of interest" description="Disordered" evidence="1">
    <location>
        <begin position="23"/>
        <end position="46"/>
    </location>
</feature>
<dbReference type="EnsemblMetazoa" id="AQUA015080-RA">
    <property type="protein sequence ID" value="AQUA015080-PA"/>
    <property type="gene ID" value="AQUA015080"/>
</dbReference>
<reference evidence="2" key="1">
    <citation type="submission" date="2020-05" db="UniProtKB">
        <authorList>
            <consortium name="EnsemblMetazoa"/>
        </authorList>
    </citation>
    <scope>IDENTIFICATION</scope>
    <source>
        <strain evidence="2">SANGQUA</strain>
    </source>
</reference>
<protein>
    <submittedName>
        <fullName evidence="2">Uncharacterized protein</fullName>
    </submittedName>
</protein>
<evidence type="ECO:0000256" key="1">
    <source>
        <dbReference type="SAM" id="MobiDB-lite"/>
    </source>
</evidence>
<evidence type="ECO:0000313" key="3">
    <source>
        <dbReference type="Proteomes" id="UP000076407"/>
    </source>
</evidence>
<dbReference type="AlphaFoldDB" id="A0A182XTD8"/>
<dbReference type="Proteomes" id="UP000076407">
    <property type="component" value="Unassembled WGS sequence"/>
</dbReference>
<keyword evidence="3" id="KW-1185">Reference proteome</keyword>
<proteinExistence type="predicted"/>
<accession>A0A182XTD8</accession>
<evidence type="ECO:0000313" key="2">
    <source>
        <dbReference type="EnsemblMetazoa" id="AQUA015080-PA"/>
    </source>
</evidence>